<dbReference type="GO" id="GO:0006353">
    <property type="term" value="P:DNA-templated transcription termination"/>
    <property type="evidence" value="ECO:0007669"/>
    <property type="project" value="UniProtKB-KW"/>
</dbReference>
<dbReference type="EMBL" id="SSTD01016369">
    <property type="protein sequence ID" value="TYK01057.1"/>
    <property type="molecule type" value="Genomic_DNA"/>
</dbReference>
<protein>
    <submittedName>
        <fullName evidence="4">Transcription termination factor MTERF6</fullName>
    </submittedName>
</protein>
<accession>A0A5D3BP20</accession>
<keyword evidence="2" id="KW-0804">Transcription</keyword>
<sequence>MVFKLFVLIDNLFPWSSALQLWVVLGKMILLNPRLISYNIVPKLTEIVDFRASFGLDKQGLIGKVLVKYPYLTGYNFDKMLRPTLEFLKSIGLTDIGLQAIAVGYSEVLCRDANKVLRLNFDFLKNCGFLDAQIITLVGGYPPILMKSIEHSIEP</sequence>
<comment type="similarity">
    <text evidence="1">Belongs to the mTERF family.</text>
</comment>
<dbReference type="Gene3D" id="1.25.70.10">
    <property type="entry name" value="Transcription termination factor 3, mitochondrial"/>
    <property type="match status" value="1"/>
</dbReference>
<evidence type="ECO:0000256" key="2">
    <source>
        <dbReference type="ARBA" id="ARBA00022472"/>
    </source>
</evidence>
<evidence type="ECO:0000256" key="1">
    <source>
        <dbReference type="ARBA" id="ARBA00007692"/>
    </source>
</evidence>
<proteinExistence type="inferred from homology"/>
<dbReference type="InterPro" id="IPR003690">
    <property type="entry name" value="MTERF"/>
</dbReference>
<dbReference type="Pfam" id="PF02536">
    <property type="entry name" value="mTERF"/>
    <property type="match status" value="1"/>
</dbReference>
<evidence type="ECO:0000313" key="5">
    <source>
        <dbReference type="Proteomes" id="UP000321947"/>
    </source>
</evidence>
<dbReference type="InterPro" id="IPR038538">
    <property type="entry name" value="MTERF_sf"/>
</dbReference>
<keyword evidence="2" id="KW-0806">Transcription termination</keyword>
<evidence type="ECO:0000256" key="3">
    <source>
        <dbReference type="ARBA" id="ARBA00022946"/>
    </source>
</evidence>
<keyword evidence="3" id="KW-0809">Transit peptide</keyword>
<reference evidence="4 5" key="1">
    <citation type="submission" date="2019-08" db="EMBL/GenBank/DDBJ databases">
        <title>Draft genome sequences of two oriental melons (Cucumis melo L. var makuwa).</title>
        <authorList>
            <person name="Kwon S.-Y."/>
        </authorList>
    </citation>
    <scope>NUCLEOTIDE SEQUENCE [LARGE SCALE GENOMIC DNA]</scope>
    <source>
        <strain evidence="5">cv. Chang Bougi</strain>
        <tissue evidence="4">Leaf</tissue>
    </source>
</reference>
<dbReference type="SMART" id="SM00733">
    <property type="entry name" value="Mterf"/>
    <property type="match status" value="3"/>
</dbReference>
<dbReference type="Proteomes" id="UP000321947">
    <property type="component" value="Unassembled WGS sequence"/>
</dbReference>
<name>A0A5D3BP20_CUCMM</name>
<gene>
    <name evidence="4" type="ORF">E5676_scaffold264G00710</name>
</gene>
<dbReference type="PANTHER" id="PTHR13068">
    <property type="entry name" value="CGI-12 PROTEIN-RELATED"/>
    <property type="match status" value="1"/>
</dbReference>
<comment type="caution">
    <text evidence="4">The sequence shown here is derived from an EMBL/GenBank/DDBJ whole genome shotgun (WGS) entry which is preliminary data.</text>
</comment>
<evidence type="ECO:0000313" key="4">
    <source>
        <dbReference type="EMBL" id="TYK01057.1"/>
    </source>
</evidence>
<dbReference type="AlphaFoldDB" id="A0A5D3BP20"/>
<dbReference type="PANTHER" id="PTHR13068:SF112">
    <property type="entry name" value="TRANSCRIPTION TERMINATION FACTOR 3, MITOCHONDRIAL"/>
    <property type="match status" value="1"/>
</dbReference>
<organism evidence="4 5">
    <name type="scientific">Cucumis melo var. makuwa</name>
    <name type="common">Oriental melon</name>
    <dbReference type="NCBI Taxonomy" id="1194695"/>
    <lineage>
        <taxon>Eukaryota</taxon>
        <taxon>Viridiplantae</taxon>
        <taxon>Streptophyta</taxon>
        <taxon>Embryophyta</taxon>
        <taxon>Tracheophyta</taxon>
        <taxon>Spermatophyta</taxon>
        <taxon>Magnoliopsida</taxon>
        <taxon>eudicotyledons</taxon>
        <taxon>Gunneridae</taxon>
        <taxon>Pentapetalae</taxon>
        <taxon>rosids</taxon>
        <taxon>fabids</taxon>
        <taxon>Cucurbitales</taxon>
        <taxon>Cucurbitaceae</taxon>
        <taxon>Benincaseae</taxon>
        <taxon>Cucumis</taxon>
    </lineage>
</organism>
<dbReference type="GO" id="GO:0003676">
    <property type="term" value="F:nucleic acid binding"/>
    <property type="evidence" value="ECO:0007669"/>
    <property type="project" value="InterPro"/>
</dbReference>
<keyword evidence="2" id="KW-0805">Transcription regulation</keyword>